<dbReference type="GO" id="GO:0016747">
    <property type="term" value="F:acyltransferase activity, transferring groups other than amino-acyl groups"/>
    <property type="evidence" value="ECO:0007669"/>
    <property type="project" value="InterPro"/>
</dbReference>
<dbReference type="AlphaFoldDB" id="A0A327RVN0"/>
<protein>
    <submittedName>
        <fullName evidence="2">RimJ/RimL family protein N-acetyltransferase</fullName>
    </submittedName>
</protein>
<gene>
    <name evidence="2" type="ORF">LY11_05066</name>
</gene>
<sequence length="171" mass="19848">MVTTKRLIIKPLTLQQLQKYTLTDGSLEEEFQTHYIPRTITYELQEAVEQTIIPKINDSKTNYLYTTLWVIIAADSNHLIGDLCFIGEPNAAEEIEIGYGIYESFRKKGYMKEAINGMIQWASAQHQVKSIVAHTTKIDQASFILLQKNNFVKIDELEFLYKWQLILEKQT</sequence>
<dbReference type="Gene3D" id="3.40.630.30">
    <property type="match status" value="1"/>
</dbReference>
<dbReference type="InterPro" id="IPR000182">
    <property type="entry name" value="GNAT_dom"/>
</dbReference>
<name>A0A327RVN0_9SPHI</name>
<feature type="domain" description="N-acetyltransferase" evidence="1">
    <location>
        <begin position="31"/>
        <end position="171"/>
    </location>
</feature>
<evidence type="ECO:0000259" key="1">
    <source>
        <dbReference type="PROSITE" id="PS51186"/>
    </source>
</evidence>
<dbReference type="Pfam" id="PF13302">
    <property type="entry name" value="Acetyltransf_3"/>
    <property type="match status" value="1"/>
</dbReference>
<dbReference type="InterPro" id="IPR016181">
    <property type="entry name" value="Acyl_CoA_acyltransferase"/>
</dbReference>
<dbReference type="STRING" id="188932.AY601_1975"/>
<keyword evidence="2" id="KW-0808">Transferase</keyword>
<dbReference type="OrthoDB" id="9811523at2"/>
<dbReference type="InterPro" id="IPR051531">
    <property type="entry name" value="N-acetyltransferase"/>
</dbReference>
<organism evidence="2 3">
    <name type="scientific">Pedobacter cryoconitis</name>
    <dbReference type="NCBI Taxonomy" id="188932"/>
    <lineage>
        <taxon>Bacteria</taxon>
        <taxon>Pseudomonadati</taxon>
        <taxon>Bacteroidota</taxon>
        <taxon>Sphingobacteriia</taxon>
        <taxon>Sphingobacteriales</taxon>
        <taxon>Sphingobacteriaceae</taxon>
        <taxon>Pedobacter</taxon>
    </lineage>
</organism>
<reference evidence="2 3" key="1">
    <citation type="submission" date="2018-06" db="EMBL/GenBank/DDBJ databases">
        <title>Genomic Encyclopedia of Archaeal and Bacterial Type Strains, Phase II (KMG-II): from individual species to whole genera.</title>
        <authorList>
            <person name="Goeker M."/>
        </authorList>
    </citation>
    <scope>NUCLEOTIDE SEQUENCE [LARGE SCALE GENOMIC DNA]</scope>
    <source>
        <strain evidence="2 3">DSM 14825</strain>
    </source>
</reference>
<dbReference type="PANTHER" id="PTHR43792">
    <property type="entry name" value="GNAT FAMILY, PUTATIVE (AFU_ORTHOLOGUE AFUA_3G00765)-RELATED-RELATED"/>
    <property type="match status" value="1"/>
</dbReference>
<dbReference type="SUPFAM" id="SSF55729">
    <property type="entry name" value="Acyl-CoA N-acyltransferases (Nat)"/>
    <property type="match status" value="1"/>
</dbReference>
<dbReference type="EMBL" id="QLLR01000045">
    <property type="protein sequence ID" value="RAJ21016.1"/>
    <property type="molecule type" value="Genomic_DNA"/>
</dbReference>
<dbReference type="RefSeq" id="WP_111636347.1">
    <property type="nucleotide sequence ID" value="NZ_QLLR01000045.1"/>
</dbReference>
<evidence type="ECO:0000313" key="2">
    <source>
        <dbReference type="EMBL" id="RAJ21016.1"/>
    </source>
</evidence>
<dbReference type="Proteomes" id="UP000249754">
    <property type="component" value="Unassembled WGS sequence"/>
</dbReference>
<evidence type="ECO:0000313" key="3">
    <source>
        <dbReference type="Proteomes" id="UP000249754"/>
    </source>
</evidence>
<dbReference type="PANTHER" id="PTHR43792:SF13">
    <property type="entry name" value="ACETYLTRANSFERASE"/>
    <property type="match status" value="1"/>
</dbReference>
<proteinExistence type="predicted"/>
<dbReference type="PROSITE" id="PS51186">
    <property type="entry name" value="GNAT"/>
    <property type="match status" value="1"/>
</dbReference>
<comment type="caution">
    <text evidence="2">The sequence shown here is derived from an EMBL/GenBank/DDBJ whole genome shotgun (WGS) entry which is preliminary data.</text>
</comment>
<accession>A0A327RVN0</accession>